<protein>
    <submittedName>
        <fullName evidence="9">Kirre like nephrin family adhesion molecule 1b</fullName>
    </submittedName>
</protein>
<keyword evidence="10" id="KW-1185">Reference proteome</keyword>
<feature type="region of interest" description="Disordered" evidence="6">
    <location>
        <begin position="531"/>
        <end position="567"/>
    </location>
</feature>
<dbReference type="FunFam" id="2.60.40.10:FF:000103">
    <property type="entry name" value="Kirre like nephrin family adhesion molecule 3"/>
    <property type="match status" value="1"/>
</dbReference>
<comment type="subcellular location">
    <subcellularLocation>
        <location evidence="1">Membrane</location>
        <topology evidence="1">Single-pass type I membrane protein</topology>
    </subcellularLocation>
</comment>
<dbReference type="InterPro" id="IPR007110">
    <property type="entry name" value="Ig-like_dom"/>
</dbReference>
<evidence type="ECO:0000313" key="9">
    <source>
        <dbReference type="Ensembl" id="ENSXCOP00000026094.1"/>
    </source>
</evidence>
<evidence type="ECO:0000256" key="6">
    <source>
        <dbReference type="SAM" id="MobiDB-lite"/>
    </source>
</evidence>
<evidence type="ECO:0000256" key="2">
    <source>
        <dbReference type="ARBA" id="ARBA00023136"/>
    </source>
</evidence>
<evidence type="ECO:0000256" key="4">
    <source>
        <dbReference type="ARBA" id="ARBA00023180"/>
    </source>
</evidence>
<dbReference type="SUPFAM" id="SSF48726">
    <property type="entry name" value="Immunoglobulin"/>
    <property type="match status" value="3"/>
</dbReference>
<evidence type="ECO:0000313" key="10">
    <source>
        <dbReference type="Proteomes" id="UP000261380"/>
    </source>
</evidence>
<dbReference type="GO" id="GO:0005911">
    <property type="term" value="C:cell-cell junction"/>
    <property type="evidence" value="ECO:0007669"/>
    <property type="project" value="TreeGrafter"/>
</dbReference>
<proteinExistence type="predicted"/>
<dbReference type="Proteomes" id="UP000261380">
    <property type="component" value="Unplaced"/>
</dbReference>
<dbReference type="InterPro" id="IPR051275">
    <property type="entry name" value="Cell_adhesion_signaling"/>
</dbReference>
<dbReference type="SMART" id="SM00409">
    <property type="entry name" value="IG"/>
    <property type="match status" value="3"/>
</dbReference>
<feature type="compositionally biased region" description="Polar residues" evidence="6">
    <location>
        <begin position="542"/>
        <end position="553"/>
    </location>
</feature>
<reference evidence="9" key="1">
    <citation type="submission" date="2025-08" db="UniProtKB">
        <authorList>
            <consortium name="Ensembl"/>
        </authorList>
    </citation>
    <scope>IDENTIFICATION</scope>
</reference>
<dbReference type="AlphaFoldDB" id="A0A3B5MNV5"/>
<dbReference type="InterPro" id="IPR003599">
    <property type="entry name" value="Ig_sub"/>
</dbReference>
<dbReference type="Gene3D" id="2.60.40.10">
    <property type="entry name" value="Immunoglobulins"/>
    <property type="match status" value="3"/>
</dbReference>
<accession>A0A3B5MNV5</accession>
<dbReference type="InterPro" id="IPR013783">
    <property type="entry name" value="Ig-like_fold"/>
</dbReference>
<keyword evidence="4" id="KW-0325">Glycoprotein</keyword>
<evidence type="ECO:0000259" key="8">
    <source>
        <dbReference type="PROSITE" id="PS50835"/>
    </source>
</evidence>
<sequence>SNPAVPMGKRATVTLNVHHPPTVTLSIEPRSVLEGERVTFTCQATANPPIMGYRWAKGGVLLEGARESVFVTTADHSFFTEPVSCQVFNAVGGTNVSILVDVHFGPILVVEPRPVTVDVYSDVTLNCKWSGNPPLTLTWTKKGSSMEIYFTSPPGVPIIVLSNNNQLHLKSVSQADAGQYVCKAIVPRIGVGEIEVTLTVNGPPIISSDPVQYAVRGEKGGIKCYIASTPPPDKIVWAWKENVWEKEKGTLMERYTVEQSKPQAQGGAVLSTLTINNVMESDFHSPYNCTAWNSFGPGTMIITLEEKDIVPVGIIAASTVGSSILLLMILLALAFFFYRQRKGSRRGVTLGKPDIKVETVNKETHSLEEEAANVSTATRMVKAMYSPFKDDMDLKQEIRSESDTREEYELKDPTNGYYNVRATTHDEARPQSRVVHYQGDAVPGSRAGCYDPRPPSRMSHATYAQFNTFSRAAQRQEAPPNPALPSPGDYPGGDCGLLDSSTQLPYDSYGYPSQYPSYRMGFAPTIEEGPAYEMYPTGQGTGSTRFSYSSPPSDYSHRHTQRMQTHV</sequence>
<keyword evidence="5" id="KW-0393">Immunoglobulin domain</keyword>
<dbReference type="PANTHER" id="PTHR11640">
    <property type="entry name" value="NEPHRIN"/>
    <property type="match status" value="1"/>
</dbReference>
<dbReference type="GO" id="GO:0050839">
    <property type="term" value="F:cell adhesion molecule binding"/>
    <property type="evidence" value="ECO:0007669"/>
    <property type="project" value="TreeGrafter"/>
</dbReference>
<dbReference type="FunFam" id="2.60.40.10:FF:000232">
    <property type="entry name" value="Kirre like nephrin family adhesion molecule 1"/>
    <property type="match status" value="1"/>
</dbReference>
<dbReference type="InterPro" id="IPR036179">
    <property type="entry name" value="Ig-like_dom_sf"/>
</dbReference>
<feature type="region of interest" description="Disordered" evidence="6">
    <location>
        <begin position="472"/>
        <end position="501"/>
    </location>
</feature>
<evidence type="ECO:0000256" key="5">
    <source>
        <dbReference type="ARBA" id="ARBA00023319"/>
    </source>
</evidence>
<name>A0A3B5MNV5_9TELE</name>
<evidence type="ECO:0000256" key="3">
    <source>
        <dbReference type="ARBA" id="ARBA00023157"/>
    </source>
</evidence>
<evidence type="ECO:0000256" key="1">
    <source>
        <dbReference type="ARBA" id="ARBA00004479"/>
    </source>
</evidence>
<organism evidence="9 10">
    <name type="scientific">Xiphophorus couchianus</name>
    <name type="common">Monterrey platyfish</name>
    <dbReference type="NCBI Taxonomy" id="32473"/>
    <lineage>
        <taxon>Eukaryota</taxon>
        <taxon>Metazoa</taxon>
        <taxon>Chordata</taxon>
        <taxon>Craniata</taxon>
        <taxon>Vertebrata</taxon>
        <taxon>Euteleostomi</taxon>
        <taxon>Actinopterygii</taxon>
        <taxon>Neopterygii</taxon>
        <taxon>Teleostei</taxon>
        <taxon>Neoteleostei</taxon>
        <taxon>Acanthomorphata</taxon>
        <taxon>Ovalentaria</taxon>
        <taxon>Atherinomorphae</taxon>
        <taxon>Cyprinodontiformes</taxon>
        <taxon>Poeciliidae</taxon>
        <taxon>Poeciliinae</taxon>
        <taxon>Xiphophorus</taxon>
    </lineage>
</organism>
<keyword evidence="7" id="KW-1133">Transmembrane helix</keyword>
<dbReference type="GO" id="GO:0098609">
    <property type="term" value="P:cell-cell adhesion"/>
    <property type="evidence" value="ECO:0007669"/>
    <property type="project" value="TreeGrafter"/>
</dbReference>
<dbReference type="FunFam" id="2.60.40.10:FF:000094">
    <property type="entry name" value="Kirre like nephrin family adhesion molecule 3"/>
    <property type="match status" value="1"/>
</dbReference>
<dbReference type="Pfam" id="PF13927">
    <property type="entry name" value="Ig_3"/>
    <property type="match status" value="1"/>
</dbReference>
<keyword evidence="7" id="KW-0812">Transmembrane</keyword>
<dbReference type="CDD" id="cd00096">
    <property type="entry name" value="Ig"/>
    <property type="match status" value="1"/>
</dbReference>
<feature type="transmembrane region" description="Helical" evidence="7">
    <location>
        <begin position="309"/>
        <end position="338"/>
    </location>
</feature>
<feature type="domain" description="Ig-like" evidence="8">
    <location>
        <begin position="203"/>
        <end position="305"/>
    </location>
</feature>
<dbReference type="PROSITE" id="PS50835">
    <property type="entry name" value="IG_LIKE"/>
    <property type="match status" value="3"/>
</dbReference>
<dbReference type="GeneTree" id="ENSGT00940000155795"/>
<feature type="domain" description="Ig-like" evidence="8">
    <location>
        <begin position="106"/>
        <end position="199"/>
    </location>
</feature>
<keyword evidence="2 7" id="KW-0472">Membrane</keyword>
<keyword evidence="3" id="KW-1015">Disulfide bond</keyword>
<dbReference type="Ensembl" id="ENSXCOT00000026408.1">
    <property type="protein sequence ID" value="ENSXCOP00000026094.1"/>
    <property type="gene ID" value="ENSXCOG00000019483.1"/>
</dbReference>
<dbReference type="SMART" id="SM00408">
    <property type="entry name" value="IGc2"/>
    <property type="match status" value="1"/>
</dbReference>
<reference evidence="9" key="2">
    <citation type="submission" date="2025-09" db="UniProtKB">
        <authorList>
            <consortium name="Ensembl"/>
        </authorList>
    </citation>
    <scope>IDENTIFICATION</scope>
</reference>
<feature type="domain" description="Ig-like" evidence="8">
    <location>
        <begin position="21"/>
        <end position="101"/>
    </location>
</feature>
<dbReference type="GO" id="GO:0005886">
    <property type="term" value="C:plasma membrane"/>
    <property type="evidence" value="ECO:0007669"/>
    <property type="project" value="TreeGrafter"/>
</dbReference>
<evidence type="ECO:0000256" key="7">
    <source>
        <dbReference type="SAM" id="Phobius"/>
    </source>
</evidence>
<dbReference type="InterPro" id="IPR003598">
    <property type="entry name" value="Ig_sub2"/>
</dbReference>
<dbReference type="PANTHER" id="PTHR11640:SF14">
    <property type="entry name" value="KIN OF IRRE-LIKE PROTEIN 1"/>
    <property type="match status" value="1"/>
</dbReference>